<evidence type="ECO:0000313" key="4">
    <source>
        <dbReference type="WBParaSite" id="jg10433"/>
    </source>
</evidence>
<dbReference type="PANTHER" id="PTHR22907">
    <property type="entry name" value="GH04558P"/>
    <property type="match status" value="1"/>
</dbReference>
<evidence type="ECO:0000256" key="1">
    <source>
        <dbReference type="ARBA" id="ARBA00022729"/>
    </source>
</evidence>
<evidence type="ECO:0000259" key="2">
    <source>
        <dbReference type="PROSITE" id="PS51034"/>
    </source>
</evidence>
<keyword evidence="1" id="KW-0732">Signal</keyword>
<name>A0A915CM43_9BILA</name>
<protein>
    <submittedName>
        <fullName evidence="4">ZP domain-containing protein</fullName>
    </submittedName>
</protein>
<dbReference type="PROSITE" id="PS51034">
    <property type="entry name" value="ZP_2"/>
    <property type="match status" value="1"/>
</dbReference>
<dbReference type="Gene3D" id="2.60.40.4100">
    <property type="entry name" value="Zona pellucida, ZP-C domain"/>
    <property type="match status" value="1"/>
</dbReference>
<evidence type="ECO:0000313" key="3">
    <source>
        <dbReference type="Proteomes" id="UP000887574"/>
    </source>
</evidence>
<dbReference type="InterPro" id="IPR057475">
    <property type="entry name" value="CUT_C"/>
</dbReference>
<dbReference type="AlphaFoldDB" id="A0A915CM43"/>
<reference evidence="4" key="1">
    <citation type="submission" date="2022-11" db="UniProtKB">
        <authorList>
            <consortium name="WormBaseParasite"/>
        </authorList>
    </citation>
    <scope>IDENTIFICATION</scope>
</reference>
<accession>A0A915CM43</accession>
<dbReference type="WBParaSite" id="jg10433">
    <property type="protein sequence ID" value="jg10433"/>
    <property type="gene ID" value="jg10433"/>
</dbReference>
<organism evidence="3 4">
    <name type="scientific">Ditylenchus dipsaci</name>
    <dbReference type="NCBI Taxonomy" id="166011"/>
    <lineage>
        <taxon>Eukaryota</taxon>
        <taxon>Metazoa</taxon>
        <taxon>Ecdysozoa</taxon>
        <taxon>Nematoda</taxon>
        <taxon>Chromadorea</taxon>
        <taxon>Rhabditida</taxon>
        <taxon>Tylenchina</taxon>
        <taxon>Tylenchomorpha</taxon>
        <taxon>Sphaerularioidea</taxon>
        <taxon>Anguinidae</taxon>
        <taxon>Anguininae</taxon>
        <taxon>Ditylenchus</taxon>
    </lineage>
</organism>
<sequence>MALDAKVGESLFHKWECDSPTNYNYLVHDCYGSSERKNVQILDSDGCEVDAHFLETPNYSRTKGVEAKGLGGYVFQEFSAFKFPGDDNILFQCKISLCDMNSSDSCKQAVPPNCASKSRNQTISTSALDRDGPKLRIKRLVQQTKPGFALTVRVETRTLNVIENEAIRPPTPVRYCDVRN</sequence>
<keyword evidence="3" id="KW-1185">Reference proteome</keyword>
<dbReference type="InterPro" id="IPR042235">
    <property type="entry name" value="ZP-C_dom"/>
</dbReference>
<dbReference type="PANTHER" id="PTHR22907:SF53">
    <property type="entry name" value="VON WILLEBRAND FACTOR TYPE A DOMAIN PROTEIN"/>
    <property type="match status" value="1"/>
</dbReference>
<dbReference type="Pfam" id="PF25301">
    <property type="entry name" value="CUT_C"/>
    <property type="match status" value="1"/>
</dbReference>
<dbReference type="InterPro" id="IPR051962">
    <property type="entry name" value="Cuticlin"/>
</dbReference>
<feature type="domain" description="ZP" evidence="2">
    <location>
        <begin position="1"/>
        <end position="113"/>
    </location>
</feature>
<dbReference type="InterPro" id="IPR001507">
    <property type="entry name" value="ZP_dom"/>
</dbReference>
<dbReference type="Proteomes" id="UP000887574">
    <property type="component" value="Unplaced"/>
</dbReference>
<proteinExistence type="predicted"/>